<dbReference type="PANTHER" id="PTHR31973">
    <property type="entry name" value="POLYPROTEIN, PUTATIVE-RELATED"/>
    <property type="match status" value="1"/>
</dbReference>
<keyword evidence="4" id="KW-1185">Reference proteome</keyword>
<sequence length="424" mass="49251">MYCYIVQELDSLKNQKNQVVDGSGPSNANGPRVNESVLVERNEDDILVAICSSIDLDKLSCPTMSQANRWVDTLIEEANYLSEGTTLDSSVAVLKQTLHLLPLKHHQSDDGDDEDETTEDEDFDATQENKEKDSNDDVSLEDETDKGVDDSELEFDDEMNFNIKDERAQITRDTYYKDDDGTVVQNYFSKTYRTGQMWSRNRDRKISLDVGDMFFDKAQWVEVIREFVIQEGIALKKVKNDRFRHIVVCKNKDCNWRIYAAKLPDKVTWQIKSLKGKHKCPRLDFNSMATYSCIARHLYEDYVANPTISVASMNFARYYPGSKLHSFFFTAANAFNEFVHKKAMQKIHKVSDKAYCWLMEEPLEHWAKYKFDPVIKIPNNTTNYMESFNGKIERFINKPIMTLLEEIRNKWMSNLARRAELASK</sequence>
<dbReference type="EMBL" id="JAKOGI010000053">
    <property type="protein sequence ID" value="KAJ8446525.1"/>
    <property type="molecule type" value="Genomic_DNA"/>
</dbReference>
<protein>
    <recommendedName>
        <fullName evidence="2">Transposase MuDR plant domain-containing protein</fullName>
    </recommendedName>
</protein>
<comment type="caution">
    <text evidence="3">The sequence shown here is derived from an EMBL/GenBank/DDBJ whole genome shotgun (WGS) entry which is preliminary data.</text>
</comment>
<feature type="compositionally biased region" description="Acidic residues" evidence="1">
    <location>
        <begin position="136"/>
        <end position="152"/>
    </location>
</feature>
<feature type="domain" description="Transposase MuDR plant" evidence="2">
    <location>
        <begin position="207"/>
        <end position="271"/>
    </location>
</feature>
<dbReference type="PANTHER" id="PTHR31973:SF187">
    <property type="entry name" value="MUTATOR TRANSPOSASE MUDRA PROTEIN"/>
    <property type="match status" value="1"/>
</dbReference>
<dbReference type="Pfam" id="PF03108">
    <property type="entry name" value="DBD_Tnp_Mut"/>
    <property type="match status" value="1"/>
</dbReference>
<feature type="compositionally biased region" description="Acidic residues" evidence="1">
    <location>
        <begin position="110"/>
        <end position="125"/>
    </location>
</feature>
<feature type="region of interest" description="Disordered" evidence="1">
    <location>
        <begin position="105"/>
        <end position="152"/>
    </location>
</feature>
<evidence type="ECO:0000313" key="3">
    <source>
        <dbReference type="EMBL" id="KAJ8446525.1"/>
    </source>
</evidence>
<dbReference type="OrthoDB" id="1918246at2759"/>
<name>A0A9Q1KMW0_9CARY</name>
<gene>
    <name evidence="3" type="ORF">Cgig2_027487</name>
</gene>
<organism evidence="3 4">
    <name type="scientific">Carnegiea gigantea</name>
    <dbReference type="NCBI Taxonomy" id="171969"/>
    <lineage>
        <taxon>Eukaryota</taxon>
        <taxon>Viridiplantae</taxon>
        <taxon>Streptophyta</taxon>
        <taxon>Embryophyta</taxon>
        <taxon>Tracheophyta</taxon>
        <taxon>Spermatophyta</taxon>
        <taxon>Magnoliopsida</taxon>
        <taxon>eudicotyledons</taxon>
        <taxon>Gunneridae</taxon>
        <taxon>Pentapetalae</taxon>
        <taxon>Caryophyllales</taxon>
        <taxon>Cactineae</taxon>
        <taxon>Cactaceae</taxon>
        <taxon>Cactoideae</taxon>
        <taxon>Echinocereeae</taxon>
        <taxon>Carnegiea</taxon>
    </lineage>
</organism>
<dbReference type="InterPro" id="IPR004332">
    <property type="entry name" value="Transposase_MuDR"/>
</dbReference>
<dbReference type="AlphaFoldDB" id="A0A9Q1KMW0"/>
<reference evidence="3" key="1">
    <citation type="submission" date="2022-04" db="EMBL/GenBank/DDBJ databases">
        <title>Carnegiea gigantea Genome sequencing and assembly v2.</title>
        <authorList>
            <person name="Copetti D."/>
            <person name="Sanderson M.J."/>
            <person name="Burquez A."/>
            <person name="Wojciechowski M.F."/>
        </authorList>
    </citation>
    <scope>NUCLEOTIDE SEQUENCE</scope>
    <source>
        <strain evidence="3">SGP5-SGP5p</strain>
        <tissue evidence="3">Aerial part</tissue>
    </source>
</reference>
<evidence type="ECO:0000256" key="1">
    <source>
        <dbReference type="SAM" id="MobiDB-lite"/>
    </source>
</evidence>
<evidence type="ECO:0000259" key="2">
    <source>
        <dbReference type="Pfam" id="PF03108"/>
    </source>
</evidence>
<dbReference type="Proteomes" id="UP001153076">
    <property type="component" value="Unassembled WGS sequence"/>
</dbReference>
<evidence type="ECO:0000313" key="4">
    <source>
        <dbReference type="Proteomes" id="UP001153076"/>
    </source>
</evidence>
<accession>A0A9Q1KMW0</accession>
<proteinExistence type="predicted"/>